<evidence type="ECO:0000313" key="4">
    <source>
        <dbReference type="Proteomes" id="UP001500449"/>
    </source>
</evidence>
<dbReference type="InterPro" id="IPR011576">
    <property type="entry name" value="Pyridox_Oxase_N"/>
</dbReference>
<dbReference type="Proteomes" id="UP001500449">
    <property type="component" value="Unassembled WGS sequence"/>
</dbReference>
<dbReference type="InterPro" id="IPR012349">
    <property type="entry name" value="Split_barrel_FMN-bd"/>
</dbReference>
<accession>A0ABN2N6N2</accession>
<gene>
    <name evidence="3" type="ORF">GCM10009836_39260</name>
</gene>
<dbReference type="RefSeq" id="WP_425565867.1">
    <property type="nucleotide sequence ID" value="NZ_BAAAQK010000012.1"/>
</dbReference>
<dbReference type="SUPFAM" id="SSF50475">
    <property type="entry name" value="FMN-binding split barrel"/>
    <property type="match status" value="1"/>
</dbReference>
<dbReference type="Pfam" id="PF01243">
    <property type="entry name" value="PNPOx_N"/>
    <property type="match status" value="1"/>
</dbReference>
<reference evidence="3 4" key="1">
    <citation type="journal article" date="2019" name="Int. J. Syst. Evol. Microbiol.">
        <title>The Global Catalogue of Microorganisms (GCM) 10K type strain sequencing project: providing services to taxonomists for standard genome sequencing and annotation.</title>
        <authorList>
            <consortium name="The Broad Institute Genomics Platform"/>
            <consortium name="The Broad Institute Genome Sequencing Center for Infectious Disease"/>
            <person name="Wu L."/>
            <person name="Ma J."/>
        </authorList>
    </citation>
    <scope>NUCLEOTIDE SEQUENCE [LARGE SCALE GENOMIC DNA]</scope>
    <source>
        <strain evidence="3 4">JCM 16009</strain>
    </source>
</reference>
<dbReference type="PANTHER" id="PTHR42815">
    <property type="entry name" value="FAD-BINDING, PUTATIVE (AFU_ORTHOLOGUE AFUA_6G07600)-RELATED"/>
    <property type="match status" value="1"/>
</dbReference>
<dbReference type="EMBL" id="BAAAQK010000012">
    <property type="protein sequence ID" value="GAA1855348.1"/>
    <property type="molecule type" value="Genomic_DNA"/>
</dbReference>
<proteinExistence type="predicted"/>
<organism evidence="3 4">
    <name type="scientific">Pseudonocardia ailaonensis</name>
    <dbReference type="NCBI Taxonomy" id="367279"/>
    <lineage>
        <taxon>Bacteria</taxon>
        <taxon>Bacillati</taxon>
        <taxon>Actinomycetota</taxon>
        <taxon>Actinomycetes</taxon>
        <taxon>Pseudonocardiales</taxon>
        <taxon>Pseudonocardiaceae</taxon>
        <taxon>Pseudonocardia</taxon>
    </lineage>
</organism>
<feature type="region of interest" description="Disordered" evidence="1">
    <location>
        <begin position="1"/>
        <end position="50"/>
    </location>
</feature>
<dbReference type="PANTHER" id="PTHR42815:SF2">
    <property type="entry name" value="FAD-BINDING, PUTATIVE (AFU_ORTHOLOGUE AFUA_6G07600)-RELATED"/>
    <property type="match status" value="1"/>
</dbReference>
<evidence type="ECO:0000313" key="3">
    <source>
        <dbReference type="EMBL" id="GAA1855348.1"/>
    </source>
</evidence>
<keyword evidence="4" id="KW-1185">Reference proteome</keyword>
<name>A0ABN2N6N2_9PSEU</name>
<evidence type="ECO:0000256" key="1">
    <source>
        <dbReference type="SAM" id="MobiDB-lite"/>
    </source>
</evidence>
<evidence type="ECO:0000259" key="2">
    <source>
        <dbReference type="Pfam" id="PF01243"/>
    </source>
</evidence>
<sequence length="235" mass="26015">MTSVDNSPTWPAGSVPATPTTGPGTAAPTDRPLQEPTPRELPGSDGEHSLQTAYGTTARAERFYDDQVRERLLPRMIEFVGRMEMMFVATADAHGECDSSLRAGEPGFIRVLDDRHLAYPEYRGNGVHASLGNISENGNVGLLMVDFVEDMIGLHVNGKAWIVEDDLFRAQYPAVPDETSPGRRADRWVVVKVDEAYIHCRKHIPRMARVTERREWGTDDPARKGGDFFGAKGVH</sequence>
<protein>
    <recommendedName>
        <fullName evidence="2">Pyridoxamine 5'-phosphate oxidase N-terminal domain-containing protein</fullName>
    </recommendedName>
</protein>
<dbReference type="Gene3D" id="2.30.110.10">
    <property type="entry name" value="Electron Transport, Fmn-binding Protein, Chain A"/>
    <property type="match status" value="1"/>
</dbReference>
<comment type="caution">
    <text evidence="3">The sequence shown here is derived from an EMBL/GenBank/DDBJ whole genome shotgun (WGS) entry which is preliminary data.</text>
</comment>
<feature type="compositionally biased region" description="Low complexity" evidence="1">
    <location>
        <begin position="11"/>
        <end position="29"/>
    </location>
</feature>
<feature type="domain" description="Pyridoxamine 5'-phosphate oxidase N-terminal" evidence="2">
    <location>
        <begin position="76"/>
        <end position="200"/>
    </location>
</feature>